<gene>
    <name evidence="2" type="primary">LOC114828066</name>
</gene>
<dbReference type="RefSeq" id="XP_028966563.1">
    <property type="nucleotide sequence ID" value="XM_029110730.1"/>
</dbReference>
<organism evidence="1 2">
    <name type="scientific">Galendromus occidentalis</name>
    <name type="common">western predatory mite</name>
    <dbReference type="NCBI Taxonomy" id="34638"/>
    <lineage>
        <taxon>Eukaryota</taxon>
        <taxon>Metazoa</taxon>
        <taxon>Ecdysozoa</taxon>
        <taxon>Arthropoda</taxon>
        <taxon>Chelicerata</taxon>
        <taxon>Arachnida</taxon>
        <taxon>Acari</taxon>
        <taxon>Parasitiformes</taxon>
        <taxon>Mesostigmata</taxon>
        <taxon>Gamasina</taxon>
        <taxon>Phytoseioidea</taxon>
        <taxon>Phytoseiidae</taxon>
        <taxon>Typhlodrominae</taxon>
        <taxon>Galendromus</taxon>
    </lineage>
</organism>
<dbReference type="GeneID" id="114828066"/>
<dbReference type="KEGG" id="goe:114828066"/>
<evidence type="ECO:0000313" key="1">
    <source>
        <dbReference type="Proteomes" id="UP000694867"/>
    </source>
</evidence>
<evidence type="ECO:0000313" key="2">
    <source>
        <dbReference type="RefSeq" id="XP_028966563.1"/>
    </source>
</evidence>
<reference evidence="2" key="1">
    <citation type="submission" date="2025-08" db="UniProtKB">
        <authorList>
            <consortium name="RefSeq"/>
        </authorList>
    </citation>
    <scope>IDENTIFICATION</scope>
</reference>
<accession>A0AAJ7SD53</accession>
<proteinExistence type="predicted"/>
<sequence length="238" mass="26501">MSKQNTSSLYYSGQFPSRYAMKVPSNISAVLLCLLYGAVNSQSNESLLCIGNTFVTRLVTVILDRNRESIRINEPNSLGNATQNIGLFVLKNARAYGIWRAQFHGEVQVNCNNVKRPSLAIVKVPIQIADAAFAFDYILPGHLAYGKIIVTSDFLGQIATLEVPLKRGTDDRVLITGIEFYRADDFKISFTGLSFLTRGLSSALWAAYRVVPQIPLQLYRSLALRSVQDYIDNNPLPF</sequence>
<keyword evidence="1" id="KW-1185">Reference proteome</keyword>
<name>A0AAJ7SD53_9ACAR</name>
<protein>
    <submittedName>
        <fullName evidence="2">Uncharacterized protein LOC114828066</fullName>
    </submittedName>
</protein>
<dbReference type="Proteomes" id="UP000694867">
    <property type="component" value="Unplaced"/>
</dbReference>
<dbReference type="AlphaFoldDB" id="A0AAJ7SD53"/>